<feature type="region of interest" description="Disordered" evidence="1">
    <location>
        <begin position="11"/>
        <end position="33"/>
    </location>
</feature>
<protein>
    <submittedName>
        <fullName evidence="2">Predicted protein</fullName>
    </submittedName>
</protein>
<reference evidence="2" key="1">
    <citation type="journal article" date="2008" name="Science">
        <title>The Physcomitrella genome reveals evolutionary insights into the conquest of land by plants.</title>
        <authorList>
            <person name="Rensing S."/>
            <person name="Lang D."/>
            <person name="Zimmer A."/>
            <person name="Terry A."/>
            <person name="Salamov A."/>
            <person name="Shapiro H."/>
            <person name="Nishiyama T."/>
            <person name="Perroud P.-F."/>
            <person name="Lindquist E."/>
            <person name="Kamisugi Y."/>
            <person name="Tanahashi T."/>
            <person name="Sakakibara K."/>
            <person name="Fujita T."/>
            <person name="Oishi K."/>
            <person name="Shin-I T."/>
            <person name="Kuroki Y."/>
            <person name="Toyoda A."/>
            <person name="Suzuki Y."/>
            <person name="Hashimoto A."/>
            <person name="Yamaguchi K."/>
            <person name="Sugano A."/>
            <person name="Kohara Y."/>
            <person name="Fujiyama A."/>
            <person name="Anterola A."/>
            <person name="Aoki S."/>
            <person name="Ashton N."/>
            <person name="Barbazuk W.B."/>
            <person name="Barker E."/>
            <person name="Bennetzen J."/>
            <person name="Bezanilla M."/>
            <person name="Blankenship R."/>
            <person name="Cho S.H."/>
            <person name="Dutcher S."/>
            <person name="Estelle M."/>
            <person name="Fawcett J.A."/>
            <person name="Gundlach H."/>
            <person name="Hanada K."/>
            <person name="Heyl A."/>
            <person name="Hicks K.A."/>
            <person name="Hugh J."/>
            <person name="Lohr M."/>
            <person name="Mayer K."/>
            <person name="Melkozernov A."/>
            <person name="Murata T."/>
            <person name="Nelson D."/>
            <person name="Pils B."/>
            <person name="Prigge M."/>
            <person name="Reiss B."/>
            <person name="Renner T."/>
            <person name="Rombauts S."/>
            <person name="Rushton P."/>
            <person name="Sanderfoot A."/>
            <person name="Schween G."/>
            <person name="Shiu S.-H."/>
            <person name="Stueber K."/>
            <person name="Theodoulou F.L."/>
            <person name="Tu H."/>
            <person name="Van de Peer Y."/>
            <person name="Verrier P.J."/>
            <person name="Waters E."/>
            <person name="Wood A."/>
            <person name="Yang L."/>
            <person name="Cove D."/>
            <person name="Cuming A."/>
            <person name="Hasebe M."/>
            <person name="Lucas S."/>
            <person name="Mishler D.B."/>
            <person name="Reski R."/>
            <person name="Grigoriev I."/>
            <person name="Quatrano R.S."/>
            <person name="Boore J.L."/>
        </authorList>
    </citation>
    <scope>NUCLEOTIDE SEQUENCE [LARGE SCALE GENOMIC DNA]</scope>
</reference>
<organism>
    <name type="scientific">Physcomitrium patens</name>
    <name type="common">Spreading-leaved earth moss</name>
    <name type="synonym">Physcomitrella patens</name>
    <dbReference type="NCBI Taxonomy" id="3218"/>
    <lineage>
        <taxon>Eukaryota</taxon>
        <taxon>Viridiplantae</taxon>
        <taxon>Streptophyta</taxon>
        <taxon>Embryophyta</taxon>
        <taxon>Bryophyta</taxon>
        <taxon>Bryophytina</taxon>
        <taxon>Bryopsida</taxon>
        <taxon>Funariidae</taxon>
        <taxon>Funariales</taxon>
        <taxon>Funariaceae</taxon>
        <taxon>Physcomitrium</taxon>
    </lineage>
</organism>
<feature type="compositionally biased region" description="Basic and acidic residues" evidence="1">
    <location>
        <begin position="15"/>
        <end position="25"/>
    </location>
</feature>
<accession>A9TME4</accession>
<sequence>MVIKNENIAVKKTRQSKERQERAQARESLQNEQECKLKRKRQKSWLKPWLYVCQHIRAYPEADRTLIFQTYIPLRKLPRTLVGNFINNPAYLLNLITASGRKTEELGTPLDTFPIAKTVDSIKINSIEWHKLLTNKGQFNVFQNPSFSPPIQLINLFEDNNSKLRRLESLKKIIGEESGNFNKRLSGTLSSLMATGGPAILIVVQMGDVSNRTTSVALLPTFWDFLGADPDQHLSQFLTALSAFLNRAKVWEECHYDQFLTARATMIPVQGSYQNLTWNGSMDAYPRMLDTKANSSANIQGPINITPLQAIPPNVTTTYAPYFPYQQQTLTIAE</sequence>
<dbReference type="AlphaFoldDB" id="A9TME4"/>
<dbReference type="EMBL" id="DS545154">
    <property type="protein sequence ID" value="EDQ55376.1"/>
    <property type="molecule type" value="Genomic_DNA"/>
</dbReference>
<evidence type="ECO:0000256" key="1">
    <source>
        <dbReference type="SAM" id="MobiDB-lite"/>
    </source>
</evidence>
<name>A9TME4_PHYPA</name>
<gene>
    <name evidence="2" type="ORF">PHYPADRAFT_94637</name>
</gene>
<proteinExistence type="predicted"/>
<evidence type="ECO:0000313" key="2">
    <source>
        <dbReference type="EMBL" id="EDQ55376.1"/>
    </source>
</evidence>